<organism evidence="1 2">
    <name type="scientific">Sphingomonas jatrophae</name>
    <dbReference type="NCBI Taxonomy" id="1166337"/>
    <lineage>
        <taxon>Bacteria</taxon>
        <taxon>Pseudomonadati</taxon>
        <taxon>Pseudomonadota</taxon>
        <taxon>Alphaproteobacteria</taxon>
        <taxon>Sphingomonadales</taxon>
        <taxon>Sphingomonadaceae</taxon>
        <taxon>Sphingomonas</taxon>
    </lineage>
</organism>
<evidence type="ECO:0000313" key="1">
    <source>
        <dbReference type="EMBL" id="SFS06056.1"/>
    </source>
</evidence>
<dbReference type="Proteomes" id="UP000198824">
    <property type="component" value="Unassembled WGS sequence"/>
</dbReference>
<protein>
    <submittedName>
        <fullName evidence="1">Uncharacterized protein</fullName>
    </submittedName>
</protein>
<dbReference type="AlphaFoldDB" id="A0A1I6LRH2"/>
<proteinExistence type="predicted"/>
<dbReference type="EMBL" id="FOZG01000002">
    <property type="protein sequence ID" value="SFS06056.1"/>
    <property type="molecule type" value="Genomic_DNA"/>
</dbReference>
<gene>
    <name evidence="1" type="ORF">SAMN05192580_3173</name>
</gene>
<dbReference type="OrthoDB" id="7427399at2"/>
<accession>A0A1I6LRH2</accession>
<name>A0A1I6LRH2_9SPHN</name>
<evidence type="ECO:0000313" key="2">
    <source>
        <dbReference type="Proteomes" id="UP000198824"/>
    </source>
</evidence>
<reference evidence="1 2" key="1">
    <citation type="submission" date="2016-10" db="EMBL/GenBank/DDBJ databases">
        <authorList>
            <person name="de Groot N.N."/>
        </authorList>
    </citation>
    <scope>NUCLEOTIDE SEQUENCE [LARGE SCALE GENOMIC DNA]</scope>
    <source>
        <strain evidence="1 2">S5-249</strain>
    </source>
</reference>
<sequence length="336" mass="34399">MPIRRPPLRFLALVIASWAGARGAWLVPWTPVQAALSEWHIPLAEPTPFERRIAALSDPVASSADLVPARAAPFMPPAVAAAGANTPPPLASGAADLERRLSMAVLLASATQPIRWTQPAGPVPRLDPAERAARFRASAWLFARSGSGRAGLAPGGQLGGSQAGLRVARSIGSGFAVAARVSAPLHDRRGLEAAVGLDWQPAEQVAVRLSAERRIALGAHARNAWSLYAAGGAWRQVNGIDLDAYAQAGLVGARAGDLFADGAIRAGRRVAGPLSLGAGAWGAAQPGVARLDVGPRAAVTLPLADAPATLALEGRLRVAGRAAPGSGVALTLATDF</sequence>
<dbReference type="STRING" id="1166337.SAMN05192580_3173"/>
<dbReference type="RefSeq" id="WP_093315936.1">
    <property type="nucleotide sequence ID" value="NZ_FOZG01000002.1"/>
</dbReference>
<keyword evidence="2" id="KW-1185">Reference proteome</keyword>